<keyword evidence="6" id="KW-1185">Reference proteome</keyword>
<dbReference type="Pfam" id="PF02225">
    <property type="entry name" value="PA"/>
    <property type="match status" value="1"/>
</dbReference>
<dbReference type="EMBL" id="CAXKWB010060848">
    <property type="protein sequence ID" value="CAL4183539.1"/>
    <property type="molecule type" value="Genomic_DNA"/>
</dbReference>
<evidence type="ECO:0000313" key="5">
    <source>
        <dbReference type="EMBL" id="CAL4183539.1"/>
    </source>
</evidence>
<keyword evidence="1" id="KW-0732">Signal</keyword>
<feature type="non-terminal residue" evidence="5">
    <location>
        <position position="1"/>
    </location>
</feature>
<evidence type="ECO:0000256" key="2">
    <source>
        <dbReference type="ARBA" id="ARBA00023180"/>
    </source>
</evidence>
<feature type="compositionally biased region" description="Polar residues" evidence="3">
    <location>
        <begin position="164"/>
        <end position="173"/>
    </location>
</feature>
<feature type="region of interest" description="Disordered" evidence="3">
    <location>
        <begin position="152"/>
        <end position="173"/>
    </location>
</feature>
<keyword evidence="2" id="KW-0325">Glycoprotein</keyword>
<protein>
    <recommendedName>
        <fullName evidence="4">PA domain-containing protein</fullName>
    </recommendedName>
</protein>
<dbReference type="SUPFAM" id="SSF52025">
    <property type="entry name" value="PA domain"/>
    <property type="match status" value="1"/>
</dbReference>
<dbReference type="Gene3D" id="3.50.30.30">
    <property type="match status" value="1"/>
</dbReference>
<dbReference type="AlphaFoldDB" id="A0AAV2SC10"/>
<accession>A0AAV2SC10</accession>
<dbReference type="Proteomes" id="UP001497623">
    <property type="component" value="Unassembled WGS sequence"/>
</dbReference>
<dbReference type="PANTHER" id="PTHR22702:SF1">
    <property type="entry name" value="PROTEASE-ASSOCIATED DOMAIN-CONTAINING PROTEIN 1"/>
    <property type="match status" value="1"/>
</dbReference>
<gene>
    <name evidence="5" type="ORF">MNOR_LOCUS35709</name>
</gene>
<feature type="domain" description="PA" evidence="4">
    <location>
        <begin position="40"/>
        <end position="126"/>
    </location>
</feature>
<proteinExistence type="predicted"/>
<evidence type="ECO:0000256" key="1">
    <source>
        <dbReference type="ARBA" id="ARBA00022729"/>
    </source>
</evidence>
<feature type="non-terminal residue" evidence="5">
    <location>
        <position position="173"/>
    </location>
</feature>
<dbReference type="PANTHER" id="PTHR22702">
    <property type="entry name" value="PROTEASE-ASSOCIATED DOMAIN-CONTAINING PROTEIN"/>
    <property type="match status" value="1"/>
</dbReference>
<evidence type="ECO:0000259" key="4">
    <source>
        <dbReference type="Pfam" id="PF02225"/>
    </source>
</evidence>
<sequence>HKTDPTTPNQKIEELITIHARPASFGKQLKGTVKEYGQAVRASPFKACGELRNSADITGKIVIMTRGGCKFLEKARRIQSLGAKGGIVVDNTTRPYNQHYYMSMALGEADNVNIPMVFVFLEDAKPLLQALDENPEMGVILSDYNELRPKFISPATGDDPAIQGSPNAPGSSP</sequence>
<evidence type="ECO:0000256" key="3">
    <source>
        <dbReference type="SAM" id="MobiDB-lite"/>
    </source>
</evidence>
<comment type="caution">
    <text evidence="5">The sequence shown here is derived from an EMBL/GenBank/DDBJ whole genome shotgun (WGS) entry which is preliminary data.</text>
</comment>
<reference evidence="5 6" key="1">
    <citation type="submission" date="2024-05" db="EMBL/GenBank/DDBJ databases">
        <authorList>
            <person name="Wallberg A."/>
        </authorList>
    </citation>
    <scope>NUCLEOTIDE SEQUENCE [LARGE SCALE GENOMIC DNA]</scope>
</reference>
<dbReference type="InterPro" id="IPR046450">
    <property type="entry name" value="PA_dom_sf"/>
</dbReference>
<dbReference type="InterPro" id="IPR003137">
    <property type="entry name" value="PA_domain"/>
</dbReference>
<name>A0AAV2SC10_MEGNR</name>
<organism evidence="5 6">
    <name type="scientific">Meganyctiphanes norvegica</name>
    <name type="common">Northern krill</name>
    <name type="synonym">Thysanopoda norvegica</name>
    <dbReference type="NCBI Taxonomy" id="48144"/>
    <lineage>
        <taxon>Eukaryota</taxon>
        <taxon>Metazoa</taxon>
        <taxon>Ecdysozoa</taxon>
        <taxon>Arthropoda</taxon>
        <taxon>Crustacea</taxon>
        <taxon>Multicrustacea</taxon>
        <taxon>Malacostraca</taxon>
        <taxon>Eumalacostraca</taxon>
        <taxon>Eucarida</taxon>
        <taxon>Euphausiacea</taxon>
        <taxon>Euphausiidae</taxon>
        <taxon>Meganyctiphanes</taxon>
    </lineage>
</organism>
<evidence type="ECO:0000313" key="6">
    <source>
        <dbReference type="Proteomes" id="UP001497623"/>
    </source>
</evidence>